<keyword evidence="3" id="KW-1185">Reference proteome</keyword>
<keyword evidence="1" id="KW-1133">Transmembrane helix</keyword>
<dbReference type="RefSeq" id="WP_177159506.1">
    <property type="nucleotide sequence ID" value="NZ_FOGF01000007.1"/>
</dbReference>
<proteinExistence type="predicted"/>
<feature type="transmembrane region" description="Helical" evidence="1">
    <location>
        <begin position="33"/>
        <end position="51"/>
    </location>
</feature>
<accession>A0A1H9IXP7</accession>
<sequence>MDKQEFMVALCIVLMMLFAVDSISSYFGLLDSSTIYLVGLGGYLLTYLASYRKQ</sequence>
<gene>
    <name evidence="2" type="ORF">SAMN05421767_10713</name>
</gene>
<feature type="transmembrane region" description="Helical" evidence="1">
    <location>
        <begin position="7"/>
        <end position="27"/>
    </location>
</feature>
<name>A0A1H9IXP7_9LACT</name>
<reference evidence="2 3" key="1">
    <citation type="submission" date="2016-10" db="EMBL/GenBank/DDBJ databases">
        <authorList>
            <person name="de Groot N.N."/>
        </authorList>
    </citation>
    <scope>NUCLEOTIDE SEQUENCE [LARGE SCALE GENOMIC DNA]</scope>
    <source>
        <strain evidence="2 3">DSM 15827</strain>
    </source>
</reference>
<keyword evidence="1" id="KW-0812">Transmembrane</keyword>
<dbReference type="STRING" id="137733.SAMN05421767_10713"/>
<evidence type="ECO:0000313" key="3">
    <source>
        <dbReference type="Proteomes" id="UP000198556"/>
    </source>
</evidence>
<protein>
    <submittedName>
        <fullName evidence="2">Uncharacterized protein</fullName>
    </submittedName>
</protein>
<dbReference type="EMBL" id="FOGF01000007">
    <property type="protein sequence ID" value="SEQ79364.1"/>
    <property type="molecule type" value="Genomic_DNA"/>
</dbReference>
<organism evidence="2 3">
    <name type="scientific">Granulicatella balaenopterae</name>
    <dbReference type="NCBI Taxonomy" id="137733"/>
    <lineage>
        <taxon>Bacteria</taxon>
        <taxon>Bacillati</taxon>
        <taxon>Bacillota</taxon>
        <taxon>Bacilli</taxon>
        <taxon>Lactobacillales</taxon>
        <taxon>Carnobacteriaceae</taxon>
        <taxon>Granulicatella</taxon>
    </lineage>
</organism>
<dbReference type="AlphaFoldDB" id="A0A1H9IXP7"/>
<keyword evidence="1" id="KW-0472">Membrane</keyword>
<evidence type="ECO:0000313" key="2">
    <source>
        <dbReference type="EMBL" id="SEQ79364.1"/>
    </source>
</evidence>
<dbReference type="Proteomes" id="UP000198556">
    <property type="component" value="Unassembled WGS sequence"/>
</dbReference>
<evidence type="ECO:0000256" key="1">
    <source>
        <dbReference type="SAM" id="Phobius"/>
    </source>
</evidence>